<protein>
    <submittedName>
        <fullName evidence="6">Response regulator transcription factor</fullName>
    </submittedName>
</protein>
<evidence type="ECO:0000256" key="2">
    <source>
        <dbReference type="PROSITE-ProRule" id="PRU00169"/>
    </source>
</evidence>
<dbReference type="Proteomes" id="UP000374630">
    <property type="component" value="Unassembled WGS sequence"/>
</dbReference>
<dbReference type="Pfam" id="PF00196">
    <property type="entry name" value="GerE"/>
    <property type="match status" value="1"/>
</dbReference>
<dbReference type="GO" id="GO:0006355">
    <property type="term" value="P:regulation of DNA-templated transcription"/>
    <property type="evidence" value="ECO:0007669"/>
    <property type="project" value="InterPro"/>
</dbReference>
<dbReference type="EMBL" id="RZNZ01000002">
    <property type="protein sequence ID" value="KAA8821941.1"/>
    <property type="molecule type" value="Genomic_DNA"/>
</dbReference>
<name>A0A5J5DYI3_9BIFI</name>
<accession>A0A5J5DYI3</accession>
<dbReference type="PANTHER" id="PTHR43214:SF43">
    <property type="entry name" value="TWO-COMPONENT RESPONSE REGULATOR"/>
    <property type="match status" value="1"/>
</dbReference>
<keyword evidence="1" id="KW-0238">DNA-binding</keyword>
<keyword evidence="8" id="KW-1185">Reference proteome</keyword>
<feature type="domain" description="Response regulatory" evidence="4">
    <location>
        <begin position="11"/>
        <end position="130"/>
    </location>
</feature>
<dbReference type="InterPro" id="IPR000792">
    <property type="entry name" value="Tscrpt_reg_LuxR_C"/>
</dbReference>
<dbReference type="RefSeq" id="WP_150354056.1">
    <property type="nucleotide sequence ID" value="NZ_RZNZ01000002.1"/>
</dbReference>
<dbReference type="Pfam" id="PF00072">
    <property type="entry name" value="Response_reg"/>
    <property type="match status" value="1"/>
</dbReference>
<dbReference type="PROSITE" id="PS50043">
    <property type="entry name" value="HTH_LUXR_2"/>
    <property type="match status" value="1"/>
</dbReference>
<dbReference type="SUPFAM" id="SSF52172">
    <property type="entry name" value="CheY-like"/>
    <property type="match status" value="1"/>
</dbReference>
<feature type="modified residue" description="4-aspartylphosphate" evidence="2">
    <location>
        <position position="65"/>
    </location>
</feature>
<dbReference type="OrthoDB" id="3240412at2"/>
<dbReference type="AlphaFoldDB" id="A0A5J5DYI3"/>
<dbReference type="PANTHER" id="PTHR43214">
    <property type="entry name" value="TWO-COMPONENT RESPONSE REGULATOR"/>
    <property type="match status" value="1"/>
</dbReference>
<dbReference type="GO" id="GO:0003677">
    <property type="term" value="F:DNA binding"/>
    <property type="evidence" value="ECO:0007669"/>
    <property type="project" value="UniProtKB-KW"/>
</dbReference>
<dbReference type="CDD" id="cd06170">
    <property type="entry name" value="LuxR_C_like"/>
    <property type="match status" value="1"/>
</dbReference>
<dbReference type="Gene3D" id="3.40.50.2300">
    <property type="match status" value="1"/>
</dbReference>
<evidence type="ECO:0000313" key="6">
    <source>
        <dbReference type="EMBL" id="KAA8823268.1"/>
    </source>
</evidence>
<sequence length="226" mass="24723">MDGAGRPAAFTLGMVDNDEMSLWSLERIIRERIPQATLLWTTRDGSQALSYASNPDMQPDVMMVDMSMEVLSGLTVCRRIRRAGDEVSLLAITSFALAVYAADASRAGAQGIATKNDEEDLIAGLTAVADGGVYGGDGFETAPMAHFRLENAPATVQDMLTTREAQTMDLLAEGLDDETIAQRLNVSRDTVRKHVQTSMHKLGVNTRWQALLRWTGSEKNGRRYAL</sequence>
<dbReference type="InterPro" id="IPR016032">
    <property type="entry name" value="Sig_transdc_resp-reg_C-effctor"/>
</dbReference>
<organism evidence="6 7">
    <name type="scientific">Bifidobacterium vespertilionis</name>
    <dbReference type="NCBI Taxonomy" id="2562524"/>
    <lineage>
        <taxon>Bacteria</taxon>
        <taxon>Bacillati</taxon>
        <taxon>Actinomycetota</taxon>
        <taxon>Actinomycetes</taxon>
        <taxon>Bifidobacteriales</taxon>
        <taxon>Bifidobacteriaceae</taxon>
        <taxon>Bifidobacterium</taxon>
    </lineage>
</organism>
<gene>
    <name evidence="6" type="ORF">EM848_06135</name>
    <name evidence="5" type="ORF">EMO90_01655</name>
</gene>
<feature type="domain" description="HTH luxR-type" evidence="3">
    <location>
        <begin position="153"/>
        <end position="218"/>
    </location>
</feature>
<dbReference type="SUPFAM" id="SSF46894">
    <property type="entry name" value="C-terminal effector domain of the bipartite response regulators"/>
    <property type="match status" value="1"/>
</dbReference>
<dbReference type="SMART" id="SM00421">
    <property type="entry name" value="HTH_LUXR"/>
    <property type="match status" value="1"/>
</dbReference>
<evidence type="ECO:0000259" key="3">
    <source>
        <dbReference type="PROSITE" id="PS50043"/>
    </source>
</evidence>
<dbReference type="InterPro" id="IPR001789">
    <property type="entry name" value="Sig_transdc_resp-reg_receiver"/>
</dbReference>
<evidence type="ECO:0000313" key="8">
    <source>
        <dbReference type="Proteomes" id="UP000374630"/>
    </source>
</evidence>
<dbReference type="EMBL" id="RZOA01000010">
    <property type="protein sequence ID" value="KAA8823268.1"/>
    <property type="molecule type" value="Genomic_DNA"/>
</dbReference>
<dbReference type="InterPro" id="IPR011006">
    <property type="entry name" value="CheY-like_superfamily"/>
</dbReference>
<keyword evidence="2" id="KW-0597">Phosphoprotein</keyword>
<evidence type="ECO:0000259" key="4">
    <source>
        <dbReference type="PROSITE" id="PS50110"/>
    </source>
</evidence>
<dbReference type="GO" id="GO:0000160">
    <property type="term" value="P:phosphorelay signal transduction system"/>
    <property type="evidence" value="ECO:0007669"/>
    <property type="project" value="InterPro"/>
</dbReference>
<dbReference type="PROSITE" id="PS50110">
    <property type="entry name" value="RESPONSE_REGULATORY"/>
    <property type="match status" value="1"/>
</dbReference>
<evidence type="ECO:0000256" key="1">
    <source>
        <dbReference type="ARBA" id="ARBA00023125"/>
    </source>
</evidence>
<dbReference type="InterPro" id="IPR039420">
    <property type="entry name" value="WalR-like"/>
</dbReference>
<dbReference type="PRINTS" id="PR00038">
    <property type="entry name" value="HTHLUXR"/>
</dbReference>
<evidence type="ECO:0000313" key="5">
    <source>
        <dbReference type="EMBL" id="KAA8821941.1"/>
    </source>
</evidence>
<dbReference type="Proteomes" id="UP000345527">
    <property type="component" value="Unassembled WGS sequence"/>
</dbReference>
<proteinExistence type="predicted"/>
<dbReference type="SMART" id="SM00448">
    <property type="entry name" value="REC"/>
    <property type="match status" value="1"/>
</dbReference>
<reference evidence="7 8" key="1">
    <citation type="journal article" date="2019" name="Syst. Appl. Microbiol.">
        <title>Characterization of Bifidobacterium species in feaces of the Egyptian fruit bat: Description of B. vespertilionis sp. nov. and B. rousetti sp. nov.</title>
        <authorList>
            <person name="Modesto M."/>
            <person name="Satti M."/>
            <person name="Watanabe K."/>
            <person name="Puglisi E."/>
            <person name="Morelli L."/>
            <person name="Huang C.-H."/>
            <person name="Liou J.-S."/>
            <person name="Miyashita M."/>
            <person name="Tamura T."/>
            <person name="Saito S."/>
            <person name="Mori K."/>
            <person name="Huang L."/>
            <person name="Sciavilla P."/>
            <person name="Sandri C."/>
            <person name="Spiezio C."/>
            <person name="Vitali F."/>
            <person name="Cavalieri D."/>
            <person name="Perpetuini G."/>
            <person name="Tofalo R."/>
            <person name="Bonetti A."/>
            <person name="Arita M."/>
            <person name="Mattarelli P."/>
        </authorList>
    </citation>
    <scope>NUCLEOTIDE SEQUENCE [LARGE SCALE GENOMIC DNA]</scope>
    <source>
        <strain evidence="5 8">RST16</strain>
        <strain evidence="6 7">RST8</strain>
    </source>
</reference>
<comment type="caution">
    <text evidence="6">The sequence shown here is derived from an EMBL/GenBank/DDBJ whole genome shotgun (WGS) entry which is preliminary data.</text>
</comment>
<evidence type="ECO:0000313" key="7">
    <source>
        <dbReference type="Proteomes" id="UP000345527"/>
    </source>
</evidence>